<accession>A0A0J7IEM1</accession>
<organism evidence="1 2">
    <name type="scientific">Chryseobacterium angstadtii</name>
    <dbReference type="NCBI Taxonomy" id="558151"/>
    <lineage>
        <taxon>Bacteria</taxon>
        <taxon>Pseudomonadati</taxon>
        <taxon>Bacteroidota</taxon>
        <taxon>Flavobacteriia</taxon>
        <taxon>Flavobacteriales</taxon>
        <taxon>Weeksellaceae</taxon>
        <taxon>Chryseobacterium group</taxon>
        <taxon>Chryseobacterium</taxon>
    </lineage>
</organism>
<gene>
    <name evidence="1" type="ORF">ACM46_08735</name>
</gene>
<evidence type="ECO:0000313" key="1">
    <source>
        <dbReference type="EMBL" id="KMQ64366.1"/>
    </source>
</evidence>
<name>A0A0J7IEM1_9FLAO</name>
<dbReference type="PATRIC" id="fig|558151.6.peg.1832"/>
<dbReference type="AlphaFoldDB" id="A0A0J7IEM1"/>
<dbReference type="EMBL" id="LFND01000003">
    <property type="protein sequence ID" value="KMQ64366.1"/>
    <property type="molecule type" value="Genomic_DNA"/>
</dbReference>
<protein>
    <recommendedName>
        <fullName evidence="3">Cytochrome C551</fullName>
    </recommendedName>
</protein>
<comment type="caution">
    <text evidence="1">The sequence shown here is derived from an EMBL/GenBank/DDBJ whole genome shotgun (WGS) entry which is preliminary data.</text>
</comment>
<dbReference type="Proteomes" id="UP000036261">
    <property type="component" value="Unassembled WGS sequence"/>
</dbReference>
<dbReference type="STRING" id="558151.ACM46_08735"/>
<dbReference type="PROSITE" id="PS51257">
    <property type="entry name" value="PROKAR_LIPOPROTEIN"/>
    <property type="match status" value="1"/>
</dbReference>
<evidence type="ECO:0000313" key="2">
    <source>
        <dbReference type="Proteomes" id="UP000036261"/>
    </source>
</evidence>
<proteinExistence type="predicted"/>
<evidence type="ECO:0008006" key="3">
    <source>
        <dbReference type="Google" id="ProtNLM"/>
    </source>
</evidence>
<sequence length="72" mass="7293">MKKFLLGAIGLGLVVVSCGTKESTMSAKSSDSVAVSSQKAEPATADTASVKKVNTDTMKVKVDSTATKASAK</sequence>
<keyword evidence="2" id="KW-1185">Reference proteome</keyword>
<reference evidence="1 2" key="1">
    <citation type="journal article" date="2013" name="Int. J. Syst. Evol. Microbiol.">
        <title>Chryseobacterium angstadtii sp. nov., isolated from a newt tank.</title>
        <authorList>
            <person name="Kirk K.E."/>
            <person name="Hoffman J.A."/>
            <person name="Smith K.A."/>
            <person name="Strahan B.L."/>
            <person name="Failor K.C."/>
            <person name="Krebs J.E."/>
            <person name="Gale A.N."/>
            <person name="Do T.D."/>
            <person name="Sontag T.C."/>
            <person name="Batties A.M."/>
            <person name="Mistiszyn K."/>
            <person name="Newman J.D."/>
        </authorList>
    </citation>
    <scope>NUCLEOTIDE SEQUENCE [LARGE SCALE GENOMIC DNA]</scope>
    <source>
        <strain evidence="1 2">KM</strain>
    </source>
</reference>
<dbReference type="RefSeq" id="WP_048506274.1">
    <property type="nucleotide sequence ID" value="NZ_LFND01000003.1"/>
</dbReference>